<sequence length="392" mass="43084">MSRRQSLLKQLGIKYPILQSPMAGVSTPEMAQSVTNAGGLGAIPLSTINFLQPDSIAKTEWLMENFFNGLTSSTNHHASTPVNFNFFSHTVEQPPTPDEVNNWKSMYAKLGIPTTTFNQISTFENGNVSFNEFCADGEATRRIRDILEAYKPAIISFHFGIPKLPQELLTQLEKNNNSNTLIFVTATSIAEVERIVSSEYTIHGIILQGYEAGGHRGNFAHSSKYDENMPSLTLLQRTLAYFSGSPTRPYLVVAGGIMDSNDIKVFLQAGADAVQLGTAFLASQESTTMKFFSNVNQPKLAAQATVMVDAVSGKPARAVRTQFINEVIQHSSTVGPLPPYGYAYGAYKKLKGLNVDTSLDLGFYLAGMNYYRLDRELCSTKQVMEKLISGLE</sequence>
<organism evidence="7 8">
    <name type="scientific">Lodderomyces beijingensis</name>
    <dbReference type="NCBI Taxonomy" id="1775926"/>
    <lineage>
        <taxon>Eukaryota</taxon>
        <taxon>Fungi</taxon>
        <taxon>Dikarya</taxon>
        <taxon>Ascomycota</taxon>
        <taxon>Saccharomycotina</taxon>
        <taxon>Pichiomycetes</taxon>
        <taxon>Debaryomycetaceae</taxon>
        <taxon>Candida/Lodderomyces clade</taxon>
        <taxon>Lodderomyces</taxon>
    </lineage>
</organism>
<keyword evidence="5" id="KW-0560">Oxidoreductase</keyword>
<dbReference type="RefSeq" id="XP_066832979.1">
    <property type="nucleotide sequence ID" value="XM_066976441.1"/>
</dbReference>
<evidence type="ECO:0000256" key="1">
    <source>
        <dbReference type="ARBA" id="ARBA00001917"/>
    </source>
</evidence>
<protein>
    <recommendedName>
        <fullName evidence="9">Nitronate monooxygenase domain-containing protein</fullName>
    </recommendedName>
</protein>
<name>A0ABP0ZUL7_9ASCO</name>
<evidence type="ECO:0000256" key="3">
    <source>
        <dbReference type="ARBA" id="ARBA00022630"/>
    </source>
</evidence>
<evidence type="ECO:0000256" key="6">
    <source>
        <dbReference type="ARBA" id="ARBA00023033"/>
    </source>
</evidence>
<comment type="similarity">
    <text evidence="2">Belongs to the nitronate monooxygenase family. NMO class I subfamily.</text>
</comment>
<dbReference type="InterPro" id="IPR013785">
    <property type="entry name" value="Aldolase_TIM"/>
</dbReference>
<dbReference type="Proteomes" id="UP001497383">
    <property type="component" value="Chromosome 8"/>
</dbReference>
<dbReference type="SUPFAM" id="SSF51412">
    <property type="entry name" value="Inosine monophosphate dehydrogenase (IMPDH)"/>
    <property type="match status" value="1"/>
</dbReference>
<dbReference type="CDD" id="cd04730">
    <property type="entry name" value="NPD_like"/>
    <property type="match status" value="1"/>
</dbReference>
<comment type="cofactor">
    <cofactor evidence="1">
        <name>FMN</name>
        <dbReference type="ChEBI" id="CHEBI:58210"/>
    </cofactor>
</comment>
<evidence type="ECO:0000313" key="7">
    <source>
        <dbReference type="EMBL" id="CAK9442298.1"/>
    </source>
</evidence>
<dbReference type="Gene3D" id="3.20.20.70">
    <property type="entry name" value="Aldolase class I"/>
    <property type="match status" value="1"/>
</dbReference>
<dbReference type="PANTHER" id="PTHR42747:SF3">
    <property type="entry name" value="NITRONATE MONOOXYGENASE-RELATED"/>
    <property type="match status" value="1"/>
</dbReference>
<dbReference type="PANTHER" id="PTHR42747">
    <property type="entry name" value="NITRONATE MONOOXYGENASE-RELATED"/>
    <property type="match status" value="1"/>
</dbReference>
<evidence type="ECO:0008006" key="9">
    <source>
        <dbReference type="Google" id="ProtNLM"/>
    </source>
</evidence>
<reference evidence="7 8" key="1">
    <citation type="submission" date="2024-03" db="EMBL/GenBank/DDBJ databases">
        <authorList>
            <person name="Brejova B."/>
        </authorList>
    </citation>
    <scope>NUCLEOTIDE SEQUENCE [LARGE SCALE GENOMIC DNA]</scope>
    <source>
        <strain evidence="7 8">CBS 14171</strain>
    </source>
</reference>
<evidence type="ECO:0000256" key="4">
    <source>
        <dbReference type="ARBA" id="ARBA00022643"/>
    </source>
</evidence>
<keyword evidence="3" id="KW-0285">Flavoprotein</keyword>
<evidence type="ECO:0000313" key="8">
    <source>
        <dbReference type="Proteomes" id="UP001497383"/>
    </source>
</evidence>
<dbReference type="EMBL" id="OZ022412">
    <property type="protein sequence ID" value="CAK9442298.1"/>
    <property type="molecule type" value="Genomic_DNA"/>
</dbReference>
<keyword evidence="4" id="KW-0288">FMN</keyword>
<evidence type="ECO:0000256" key="2">
    <source>
        <dbReference type="ARBA" id="ARBA00009881"/>
    </source>
</evidence>
<dbReference type="InterPro" id="IPR004136">
    <property type="entry name" value="NMO"/>
</dbReference>
<keyword evidence="6" id="KW-0503">Monooxygenase</keyword>
<gene>
    <name evidence="7" type="ORF">LODBEIA_P60410</name>
</gene>
<accession>A0ABP0ZUL7</accession>
<keyword evidence="8" id="KW-1185">Reference proteome</keyword>
<proteinExistence type="inferred from homology"/>
<dbReference type="Pfam" id="PF03060">
    <property type="entry name" value="NMO"/>
    <property type="match status" value="1"/>
</dbReference>
<dbReference type="GeneID" id="92211237"/>
<evidence type="ECO:0000256" key="5">
    <source>
        <dbReference type="ARBA" id="ARBA00023002"/>
    </source>
</evidence>